<evidence type="ECO:0000256" key="4">
    <source>
        <dbReference type="ARBA" id="ARBA00023136"/>
    </source>
</evidence>
<keyword evidence="2 5" id="KW-0812">Transmembrane</keyword>
<comment type="caution">
    <text evidence="6">The sequence shown here is derived from an EMBL/GenBank/DDBJ whole genome shotgun (WGS) entry which is preliminary data.</text>
</comment>
<evidence type="ECO:0000313" key="6">
    <source>
        <dbReference type="EMBL" id="PLX20094.1"/>
    </source>
</evidence>
<dbReference type="PANTHER" id="PTHR12714:SF9">
    <property type="entry name" value="PROTEIN-S-ISOPRENYLCYSTEINE O-METHYLTRANSFERASE"/>
    <property type="match status" value="1"/>
</dbReference>
<keyword evidence="4 5" id="KW-0472">Membrane</keyword>
<evidence type="ECO:0000256" key="5">
    <source>
        <dbReference type="SAM" id="Phobius"/>
    </source>
</evidence>
<dbReference type="Pfam" id="PF04191">
    <property type="entry name" value="PEMT"/>
    <property type="match status" value="1"/>
</dbReference>
<evidence type="ECO:0000313" key="7">
    <source>
        <dbReference type="Proteomes" id="UP000234857"/>
    </source>
</evidence>
<evidence type="ECO:0008006" key="8">
    <source>
        <dbReference type="Google" id="ProtNLM"/>
    </source>
</evidence>
<dbReference type="Gene3D" id="1.20.120.1630">
    <property type="match status" value="1"/>
</dbReference>
<sequence length="148" mass="16983">MKNKKLPPFYFFIFILITGISSFFLRQQTIIVYPYNLSGLLPLIAGIILNLVADKQFKEFSTTVKPFEKPSALIDKGIYSISRNPMYVGMFLIISGIALTLSSLISLVLPVIFIFLMKKIFIDAEEKSLIETFGEKYKDYCSKTRRFI</sequence>
<feature type="transmembrane region" description="Helical" evidence="5">
    <location>
        <begin position="90"/>
        <end position="117"/>
    </location>
</feature>
<name>A0A2N5ZN34_MUIH1</name>
<dbReference type="AlphaFoldDB" id="A0A2N5ZN34"/>
<dbReference type="InterPro" id="IPR007318">
    <property type="entry name" value="Phopholipid_MeTrfase"/>
</dbReference>
<dbReference type="GO" id="GO:0012505">
    <property type="term" value="C:endomembrane system"/>
    <property type="evidence" value="ECO:0007669"/>
    <property type="project" value="UniProtKB-SubCell"/>
</dbReference>
<keyword evidence="3 5" id="KW-1133">Transmembrane helix</keyword>
<reference evidence="6 7" key="1">
    <citation type="submission" date="2017-11" db="EMBL/GenBank/DDBJ databases">
        <title>Genome-resolved metagenomics identifies genetic mobility, metabolic interactions, and unexpected diversity in perchlorate-reducing communities.</title>
        <authorList>
            <person name="Barnum T.P."/>
            <person name="Figueroa I.A."/>
            <person name="Carlstrom C.I."/>
            <person name="Lucas L.N."/>
            <person name="Engelbrektson A.L."/>
            <person name="Coates J.D."/>
        </authorList>
    </citation>
    <scope>NUCLEOTIDE SEQUENCE [LARGE SCALE GENOMIC DNA]</scope>
    <source>
        <strain evidence="6">BM706</strain>
    </source>
</reference>
<gene>
    <name evidence="6" type="ORF">C0601_00165</name>
</gene>
<feature type="transmembrane region" description="Helical" evidence="5">
    <location>
        <begin position="32"/>
        <end position="53"/>
    </location>
</feature>
<proteinExistence type="predicted"/>
<organism evidence="6 7">
    <name type="scientific">Muiribacterium halophilum</name>
    <dbReference type="NCBI Taxonomy" id="2053465"/>
    <lineage>
        <taxon>Bacteria</taxon>
        <taxon>Candidatus Muiribacteriota</taxon>
        <taxon>Candidatus Muiribacteriia</taxon>
        <taxon>Candidatus Muiribacteriales</taxon>
        <taxon>Candidatus Muiribacteriaceae</taxon>
        <taxon>Candidatus Muiribacterium</taxon>
    </lineage>
</organism>
<comment type="subcellular location">
    <subcellularLocation>
        <location evidence="1">Endomembrane system</location>
        <topology evidence="1">Multi-pass membrane protein</topology>
    </subcellularLocation>
</comment>
<protein>
    <recommendedName>
        <fullName evidence="8">Isoprenylcysteine carboxylmethyltransferase family protein</fullName>
    </recommendedName>
</protein>
<dbReference type="Proteomes" id="UP000234857">
    <property type="component" value="Unassembled WGS sequence"/>
</dbReference>
<evidence type="ECO:0000256" key="2">
    <source>
        <dbReference type="ARBA" id="ARBA00022692"/>
    </source>
</evidence>
<dbReference type="EMBL" id="PKTG01000007">
    <property type="protein sequence ID" value="PLX20094.1"/>
    <property type="molecule type" value="Genomic_DNA"/>
</dbReference>
<accession>A0A2N5ZN34</accession>
<dbReference type="GO" id="GO:0016740">
    <property type="term" value="F:transferase activity"/>
    <property type="evidence" value="ECO:0007669"/>
    <property type="project" value="UniProtKB-ARBA"/>
</dbReference>
<evidence type="ECO:0000256" key="3">
    <source>
        <dbReference type="ARBA" id="ARBA00022989"/>
    </source>
</evidence>
<evidence type="ECO:0000256" key="1">
    <source>
        <dbReference type="ARBA" id="ARBA00004127"/>
    </source>
</evidence>
<dbReference type="PANTHER" id="PTHR12714">
    <property type="entry name" value="PROTEIN-S ISOPRENYLCYSTEINE O-METHYLTRANSFERASE"/>
    <property type="match status" value="1"/>
</dbReference>
<feature type="transmembrane region" description="Helical" evidence="5">
    <location>
        <begin position="6"/>
        <end position="25"/>
    </location>
</feature>